<dbReference type="PANTHER" id="PTHR42928">
    <property type="entry name" value="TRICARBOXYLATE-BINDING PROTEIN"/>
    <property type="match status" value="1"/>
</dbReference>
<dbReference type="RefSeq" id="WP_202834126.1">
    <property type="nucleotide sequence ID" value="NZ_JAETWB010000018.1"/>
</dbReference>
<organism evidence="2 3">
    <name type="scientific">Belnapia arida</name>
    <dbReference type="NCBI Taxonomy" id="2804533"/>
    <lineage>
        <taxon>Bacteria</taxon>
        <taxon>Pseudomonadati</taxon>
        <taxon>Pseudomonadota</taxon>
        <taxon>Alphaproteobacteria</taxon>
        <taxon>Acetobacterales</taxon>
        <taxon>Roseomonadaceae</taxon>
        <taxon>Belnapia</taxon>
    </lineage>
</organism>
<sequence>MPLATRRALLGAAFAAPALVPSPSRTQPRFPERPITLLVPFPAGGATDVQMRALAEAAGRAFGQTVVTENRPGAGSTLGPAAVARAKPDGYLVSQMTLPALRLPFMQRMAYDPRRDFTPIIHLTGYTFGIVVRGDSPWKTWQDVVADARRNPGRHRWGNTGANGTPHLAMVDLAEREKLEVVHVPFRGEADAVPALLGGHIEATAAGTGLYELIKEGRVRLLNVWTPDRRPGFPEVPTLLELGYTGMVITSPYGLVAPAGLDPEITAALHEGFRRALHDPSHVAMLAKLDQPLQYLNSADYARNMAETIDMEEARVKRLGLGTG</sequence>
<dbReference type="InterPro" id="IPR005064">
    <property type="entry name" value="BUG"/>
</dbReference>
<accession>A0ABS1U896</accession>
<reference evidence="2 3" key="1">
    <citation type="submission" date="2021-01" db="EMBL/GenBank/DDBJ databases">
        <title>Belnapia mucosa sp. nov. and Belnapia arida sp. nov., isolated from the Tabernas Desert (Almeria, Spain).</title>
        <authorList>
            <person name="Molina-Menor E."/>
            <person name="Vidal-Verdu A."/>
            <person name="Calonge A."/>
            <person name="Satari L."/>
            <person name="Pereto J."/>
            <person name="Porcar M."/>
        </authorList>
    </citation>
    <scope>NUCLEOTIDE SEQUENCE [LARGE SCALE GENOMIC DNA]</scope>
    <source>
        <strain evidence="2 3">T18</strain>
    </source>
</reference>
<dbReference type="PIRSF" id="PIRSF017082">
    <property type="entry name" value="YflP"/>
    <property type="match status" value="1"/>
</dbReference>
<keyword evidence="3" id="KW-1185">Reference proteome</keyword>
<name>A0ABS1U896_9PROT</name>
<dbReference type="InterPro" id="IPR042100">
    <property type="entry name" value="Bug_dom1"/>
</dbReference>
<proteinExistence type="inferred from homology"/>
<gene>
    <name evidence="2" type="ORF">JMJ56_23070</name>
</gene>
<comment type="caution">
    <text evidence="2">The sequence shown here is derived from an EMBL/GenBank/DDBJ whole genome shotgun (WGS) entry which is preliminary data.</text>
</comment>
<protein>
    <submittedName>
        <fullName evidence="2">Tripartite tricarboxylate transporter substrate binding protein</fullName>
    </submittedName>
</protein>
<dbReference type="Pfam" id="PF03401">
    <property type="entry name" value="TctC"/>
    <property type="match status" value="1"/>
</dbReference>
<evidence type="ECO:0000313" key="2">
    <source>
        <dbReference type="EMBL" id="MBL6080900.1"/>
    </source>
</evidence>
<dbReference type="Proteomes" id="UP000660885">
    <property type="component" value="Unassembled WGS sequence"/>
</dbReference>
<dbReference type="EMBL" id="JAETWB010000018">
    <property type="protein sequence ID" value="MBL6080900.1"/>
    <property type="molecule type" value="Genomic_DNA"/>
</dbReference>
<dbReference type="SUPFAM" id="SSF53850">
    <property type="entry name" value="Periplasmic binding protein-like II"/>
    <property type="match status" value="1"/>
</dbReference>
<dbReference type="CDD" id="cd07012">
    <property type="entry name" value="PBP2_Bug_TTT"/>
    <property type="match status" value="1"/>
</dbReference>
<evidence type="ECO:0000256" key="1">
    <source>
        <dbReference type="ARBA" id="ARBA00006987"/>
    </source>
</evidence>
<dbReference type="PANTHER" id="PTHR42928:SF5">
    <property type="entry name" value="BLR1237 PROTEIN"/>
    <property type="match status" value="1"/>
</dbReference>
<comment type="similarity">
    <text evidence="1">Belongs to the UPF0065 (bug) family.</text>
</comment>
<dbReference type="Gene3D" id="3.40.190.10">
    <property type="entry name" value="Periplasmic binding protein-like II"/>
    <property type="match status" value="1"/>
</dbReference>
<dbReference type="Gene3D" id="3.40.190.150">
    <property type="entry name" value="Bordetella uptake gene, domain 1"/>
    <property type="match status" value="1"/>
</dbReference>
<evidence type="ECO:0000313" key="3">
    <source>
        <dbReference type="Proteomes" id="UP000660885"/>
    </source>
</evidence>